<dbReference type="AlphaFoldDB" id="A0A840TPD2"/>
<dbReference type="Gene3D" id="2.60.40.10">
    <property type="entry name" value="Immunoglobulins"/>
    <property type="match status" value="3"/>
</dbReference>
<proteinExistence type="predicted"/>
<feature type="domain" description="Dystroglycan-type cadherin-like" evidence="1">
    <location>
        <begin position="243"/>
        <end position="333"/>
    </location>
</feature>
<evidence type="ECO:0000313" key="3">
    <source>
        <dbReference type="Proteomes" id="UP000557307"/>
    </source>
</evidence>
<comment type="caution">
    <text evidence="2">The sequence shown here is derived from an EMBL/GenBank/DDBJ whole genome shotgun (WGS) entry which is preliminary data.</text>
</comment>
<organism evidence="2 3">
    <name type="scientific">Rhabdobacter roseus</name>
    <dbReference type="NCBI Taxonomy" id="1655419"/>
    <lineage>
        <taxon>Bacteria</taxon>
        <taxon>Pseudomonadati</taxon>
        <taxon>Bacteroidota</taxon>
        <taxon>Cytophagia</taxon>
        <taxon>Cytophagales</taxon>
        <taxon>Cytophagaceae</taxon>
        <taxon>Rhabdobacter</taxon>
    </lineage>
</organism>
<dbReference type="RefSeq" id="WP_246440177.1">
    <property type="nucleotide sequence ID" value="NZ_JACHGF010000004.1"/>
</dbReference>
<dbReference type="GO" id="GO:0016020">
    <property type="term" value="C:membrane"/>
    <property type="evidence" value="ECO:0007669"/>
    <property type="project" value="InterPro"/>
</dbReference>
<feature type="domain" description="Dystroglycan-type cadherin-like" evidence="1">
    <location>
        <begin position="149"/>
        <end position="239"/>
    </location>
</feature>
<dbReference type="SUPFAM" id="SSF49313">
    <property type="entry name" value="Cadherin-like"/>
    <property type="match status" value="3"/>
</dbReference>
<gene>
    <name evidence="2" type="ORF">HNQ92_002923</name>
</gene>
<dbReference type="Pfam" id="PF05345">
    <property type="entry name" value="He_PIG"/>
    <property type="match status" value="2"/>
</dbReference>
<accession>A0A840TPD2</accession>
<dbReference type="InterPro" id="IPR015919">
    <property type="entry name" value="Cadherin-like_sf"/>
</dbReference>
<keyword evidence="3" id="KW-1185">Reference proteome</keyword>
<name>A0A840TPD2_9BACT</name>
<dbReference type="InterPro" id="IPR026444">
    <property type="entry name" value="Secre_tail"/>
</dbReference>
<sequence length="533" mass="59261">MLSRAIDRGAEEVAYGIWKNLSNSGDGTIRPVHVQLQEDILSEEYWKAAENTPPYLQNPIPMRIIAIDRDFSYRIPDNTFADYDGVIVRLEVAQVPAWMKYEAGVFSGRPTALGDHRIMVRAIDDEGGSSEAYFTIRVDTRENANQPPTVAKNFPSLVAVVNEPFTYTIPKEAFVDSDGSITSVEVTELPAWLRYQNGVLTGVPPLTGEFRTGVKAYDDLGAFVETYLTIRVVEPQYFNNPPYVQSTIPVKFAKVNEPFTYTLPTNIFGDSDGYISFITVQDLPGWMSFSDNTFSGTPPQEGQYRFTVRGYDNGGHHAETPFILNVEIPQLTFDLLRAGKAIDRQRIQILQPGDLLSVDSLPSLLNIYAYGNFEFDRLNFQLQGPYRHESAAPRFPHALFPGEQGFAPYIGQYTLTAFAFKEDSMVLTNEVQFSIIAGDSTDVTGNLSAWQYYPNPFDGVFNIKLPNPTTAADYDFSLITALGQRIPISQGSIAMFGDVAMVDLTSLSLSAGVYYIQVAAAGEVLQTIRVAKY</sequence>
<dbReference type="SMART" id="SM00736">
    <property type="entry name" value="CADG"/>
    <property type="match status" value="3"/>
</dbReference>
<dbReference type="EMBL" id="JACHGF010000004">
    <property type="protein sequence ID" value="MBB5284775.1"/>
    <property type="molecule type" value="Genomic_DNA"/>
</dbReference>
<dbReference type="InterPro" id="IPR006644">
    <property type="entry name" value="Cadg"/>
</dbReference>
<dbReference type="NCBIfam" id="TIGR04183">
    <property type="entry name" value="Por_Secre_tail"/>
    <property type="match status" value="1"/>
</dbReference>
<evidence type="ECO:0000313" key="2">
    <source>
        <dbReference type="EMBL" id="MBB5284775.1"/>
    </source>
</evidence>
<dbReference type="InterPro" id="IPR013783">
    <property type="entry name" value="Ig-like_fold"/>
</dbReference>
<reference evidence="2 3" key="1">
    <citation type="submission" date="2020-08" db="EMBL/GenBank/DDBJ databases">
        <title>Genomic Encyclopedia of Type Strains, Phase IV (KMG-IV): sequencing the most valuable type-strain genomes for metagenomic binning, comparative biology and taxonomic classification.</title>
        <authorList>
            <person name="Goeker M."/>
        </authorList>
    </citation>
    <scope>NUCLEOTIDE SEQUENCE [LARGE SCALE GENOMIC DNA]</scope>
    <source>
        <strain evidence="2 3">DSM 105074</strain>
    </source>
</reference>
<dbReference type="GO" id="GO:0005509">
    <property type="term" value="F:calcium ion binding"/>
    <property type="evidence" value="ECO:0007669"/>
    <property type="project" value="InterPro"/>
</dbReference>
<dbReference type="Proteomes" id="UP000557307">
    <property type="component" value="Unassembled WGS sequence"/>
</dbReference>
<evidence type="ECO:0000259" key="1">
    <source>
        <dbReference type="SMART" id="SM00736"/>
    </source>
</evidence>
<protein>
    <recommendedName>
        <fullName evidence="1">Dystroglycan-type cadherin-like domain-containing protein</fullName>
    </recommendedName>
</protein>
<feature type="domain" description="Dystroglycan-type cadherin-like" evidence="1">
    <location>
        <begin position="55"/>
        <end position="145"/>
    </location>
</feature>